<proteinExistence type="inferred from homology"/>
<evidence type="ECO:0000256" key="10">
    <source>
        <dbReference type="SAM" id="MobiDB-lite"/>
    </source>
</evidence>
<evidence type="ECO:0000256" key="3">
    <source>
        <dbReference type="ARBA" id="ARBA00022598"/>
    </source>
</evidence>
<dbReference type="InterPro" id="IPR003653">
    <property type="entry name" value="Peptidase_C48_C"/>
</dbReference>
<dbReference type="PROSITE" id="PS50600">
    <property type="entry name" value="ULP_PROTEASE"/>
    <property type="match status" value="1"/>
</dbReference>
<dbReference type="InterPro" id="IPR023457">
    <property type="entry name" value="Met-tRNA_synth_2"/>
</dbReference>
<evidence type="ECO:0000256" key="1">
    <source>
        <dbReference type="ARBA" id="ARBA00005234"/>
    </source>
</evidence>
<keyword evidence="13" id="KW-1185">Reference proteome</keyword>
<evidence type="ECO:0000313" key="13">
    <source>
        <dbReference type="Proteomes" id="UP000053558"/>
    </source>
</evidence>
<keyword evidence="4" id="KW-0645">Protease</keyword>
<dbReference type="GeneID" id="19204187"/>
<evidence type="ECO:0000313" key="12">
    <source>
        <dbReference type="EMBL" id="EIW74508.1"/>
    </source>
</evidence>
<keyword evidence="6" id="KW-0378">Hydrolase</keyword>
<dbReference type="GO" id="GO:0019783">
    <property type="term" value="F:ubiquitin-like protein peptidase activity"/>
    <property type="evidence" value="ECO:0007669"/>
    <property type="project" value="UniProtKB-ARBA"/>
</dbReference>
<dbReference type="EMBL" id="JH711591">
    <property type="protein sequence ID" value="EIW74508.1"/>
    <property type="molecule type" value="Genomic_DNA"/>
</dbReference>
<accession>R7SEA6</accession>
<keyword evidence="9" id="KW-0030">Aminoacyl-tRNA synthetase</keyword>
<evidence type="ECO:0000256" key="8">
    <source>
        <dbReference type="ARBA" id="ARBA00022917"/>
    </source>
</evidence>
<name>R7SEA6_CONPW</name>
<dbReference type="RefSeq" id="XP_007775130.1">
    <property type="nucleotide sequence ID" value="XM_007776940.1"/>
</dbReference>
<comment type="similarity">
    <text evidence="1">Belongs to the peptidase C48 family.</text>
</comment>
<dbReference type="KEGG" id="cput:CONPUDRAFT_159809"/>
<dbReference type="OMA" id="ARESHEY"/>
<evidence type="ECO:0000256" key="7">
    <source>
        <dbReference type="ARBA" id="ARBA00022840"/>
    </source>
</evidence>
<feature type="region of interest" description="Disordered" evidence="10">
    <location>
        <begin position="488"/>
        <end position="585"/>
    </location>
</feature>
<sequence>MASGETLRQVLHVPDRFQDLKPNRQLPIPSFVNIEVPTQSNDLLPYDTRTCFSTEEAETDDEILFECLRTRPIPSTDWREEMEENLSNALRNGARSIKDPRFLGPRLPLWALTYWKDISAIASMHSRWAAALGWLQSLIVRGTKTNSIHGADQAFVMLHGITWSQYWHVIGGGANVEDLTPLLANNSWLASEHINAAMCRLSWRVNLDLELSKSVIIAPVHFSDTIKGVYSGRKRPQALPAYLQCYTRFFHEGTRPVFYFPVNLSDSHWIAIRVDFEEETISYERPEEIMEPLTRWLKYEFNGSKFKELGNTLPHGVQEDSSSCGICTVNTIAHNLFGEPLFKHKDRLKHRISLFIDLSDHQITLETPARAVASQRLENFDVNWGDYNFGGTTDIAPATDIISSSITPHSSSNTSAAAPSNLNKQMTGETLTAGALAPDAGISGIADIPVPSEAVRPLPFELEDESSSLAESRKRGLSLSVNVSLIQPTKKRLKPKPSPNEQSPLLPFQPPPIQVVDNTPLPPSDSRKRGLSAASAANAVSKPKKQRKRGQSATITDNAAETEDEDGGSPTRGPKRSALNEKELRNHMKAGTLIVDPERKEVYDTKIKELDPVAILEYGKAWSVCCSHCRDTILQKGPYDTWKFKNHIEKKCRGEANTNQVTGYFQPKPKSWKVDKGEEMQPQIQPPVAFPCMGISERTDEKVGTYLRRSGDIGGGGTSPHDLSMKRFKVPYSDLIDTDKIIIDAIRNHGLAWLNYHEQSRVFAADCQRLISDSAYRLQGMCPACSSVYLSPEFQKAIKIKEPKAHDYKYNNKRYQNRQLGLFYSRVKGLREFYENDAVKSAAVKFALGVMKGGLANRKEAIGILEAIVDANERKEKGKGMQNMRYSKELKGLADHLAMSSPEGYRRLSQSLQLPSTRYFQLERAKEPRFPCGIDDRNIKMAVNYLKSVGVDVASLSCDDTKLHPSLRVFWDVEHQGHVLVGSSEEPRLVANPAELEEALKELQGKKATKLRIWCLQVPLPNIPPIIIAAKAISESVPAKKLAPLSIRLIRGLTENGTKVVSYACDGTETERVVQRLITEAADDYCTYTIKNPIPGQEDFVLKIARFNGQPVVMIQDSKHALKTCRNNMISGAHVLVLVNYIVMYSYAHDLASKDGPLYRNDVERLDRQDDRAATRLFCANTLEYIINDSEMKGRLGLIVYLFICGELVDAYQSRHISLEERTVMLLRAKQFLLVWREFLRAMGYPEHRYFISLQAFNILNMLADGLLALILVYRDYISVDTDFPLLPWLHSSEACEHMFAELRKLLKDFTYLDFIYMHPKLLRMTRSALKSYDAEEGNPSGAKLGYHHTLFDSIRVDLPRLATFPSDSQIDACSEKAWEEVDSLFMRLGLSPAEFLGDHTEETLRLPSIRSWFTSETDPDEPLSTDPLAHDKAVLELEETDFIEEYTSLPSWDDNLDDDAEEMLALTYAASALGLEKSKFAQETPDLTDEERHRNVEEDQQHVIQAIQQAGRISLPQVKLVDEEHIHASDDVVNIHESLNFMVLVEMRRRHEPHWAKKCTRTSARAYNEDENETFTEADKTRTQIARRMQEILRAHNIDEQALRVSTGLVRQVHWRGQSQPTGNALNARLTAGSRAAAVVTQRTRAFAASGAPQAQNLGDAGVGSSTVVGRTLYPLKAERYGFVFIDGQVMVGKAVYCQGGSSNTPHSWVEAVDSIGRVSYLVLQVFQYIMKKLRRFRAIHQAPAGESPLPQAWRFAHLPSIQFLQIMPGNVTMSIDLRTLDITEDALRRFQGLVDETKALVNSFKIYNEPKTTAKDGKPQEKPSASKRKTNASTPLLKCTRRPSPRAKPSWCRIDRRMVPGGNLQVPPVFRETLLDHYTREKGSIFPSSYHEYLVDLLRNNDLDDLSVSRPRTRLEWGVPVPGDPEHTIYVWFDALTVYLGGIGFPWAGGAAEGSGAGSAPDVQVIGKDILR</sequence>
<dbReference type="GO" id="GO:0006431">
    <property type="term" value="P:methionyl-tRNA aminoacylation"/>
    <property type="evidence" value="ECO:0007669"/>
    <property type="project" value="TreeGrafter"/>
</dbReference>
<evidence type="ECO:0000256" key="2">
    <source>
        <dbReference type="ARBA" id="ARBA00005594"/>
    </source>
</evidence>
<organism evidence="12 13">
    <name type="scientific">Coniophora puteana (strain RWD-64-598)</name>
    <name type="common">Brown rot fungus</name>
    <dbReference type="NCBI Taxonomy" id="741705"/>
    <lineage>
        <taxon>Eukaryota</taxon>
        <taxon>Fungi</taxon>
        <taxon>Dikarya</taxon>
        <taxon>Basidiomycota</taxon>
        <taxon>Agaricomycotina</taxon>
        <taxon>Agaricomycetes</taxon>
        <taxon>Agaricomycetidae</taxon>
        <taxon>Boletales</taxon>
        <taxon>Coniophorineae</taxon>
        <taxon>Coniophoraceae</taxon>
        <taxon>Coniophora</taxon>
    </lineage>
</organism>
<dbReference type="InterPro" id="IPR014729">
    <property type="entry name" value="Rossmann-like_a/b/a_fold"/>
</dbReference>
<dbReference type="SUPFAM" id="SSF54001">
    <property type="entry name" value="Cysteine proteinases"/>
    <property type="match status" value="1"/>
</dbReference>
<dbReference type="GO" id="GO:0008234">
    <property type="term" value="F:cysteine-type peptidase activity"/>
    <property type="evidence" value="ECO:0007669"/>
    <property type="project" value="InterPro"/>
</dbReference>
<dbReference type="GO" id="GO:0005524">
    <property type="term" value="F:ATP binding"/>
    <property type="evidence" value="ECO:0007669"/>
    <property type="project" value="UniProtKB-KW"/>
</dbReference>
<gene>
    <name evidence="12" type="ORF">CONPUDRAFT_159809</name>
</gene>
<dbReference type="InterPro" id="IPR038765">
    <property type="entry name" value="Papain-like_cys_pep_sf"/>
</dbReference>
<evidence type="ECO:0000256" key="5">
    <source>
        <dbReference type="ARBA" id="ARBA00022741"/>
    </source>
</evidence>
<dbReference type="PANTHER" id="PTHR43326:SF1">
    <property type="entry name" value="METHIONINE--TRNA LIGASE, MITOCHONDRIAL"/>
    <property type="match status" value="1"/>
</dbReference>
<reference evidence="13" key="1">
    <citation type="journal article" date="2012" name="Science">
        <title>The Paleozoic origin of enzymatic lignin decomposition reconstructed from 31 fungal genomes.</title>
        <authorList>
            <person name="Floudas D."/>
            <person name="Binder M."/>
            <person name="Riley R."/>
            <person name="Barry K."/>
            <person name="Blanchette R.A."/>
            <person name="Henrissat B."/>
            <person name="Martinez A.T."/>
            <person name="Otillar R."/>
            <person name="Spatafora J.W."/>
            <person name="Yadav J.S."/>
            <person name="Aerts A."/>
            <person name="Benoit I."/>
            <person name="Boyd A."/>
            <person name="Carlson A."/>
            <person name="Copeland A."/>
            <person name="Coutinho P.M."/>
            <person name="de Vries R.P."/>
            <person name="Ferreira P."/>
            <person name="Findley K."/>
            <person name="Foster B."/>
            <person name="Gaskell J."/>
            <person name="Glotzer D."/>
            <person name="Gorecki P."/>
            <person name="Heitman J."/>
            <person name="Hesse C."/>
            <person name="Hori C."/>
            <person name="Igarashi K."/>
            <person name="Jurgens J.A."/>
            <person name="Kallen N."/>
            <person name="Kersten P."/>
            <person name="Kohler A."/>
            <person name="Kuees U."/>
            <person name="Kumar T.K.A."/>
            <person name="Kuo A."/>
            <person name="LaButti K."/>
            <person name="Larrondo L.F."/>
            <person name="Lindquist E."/>
            <person name="Ling A."/>
            <person name="Lombard V."/>
            <person name="Lucas S."/>
            <person name="Lundell T."/>
            <person name="Martin R."/>
            <person name="McLaughlin D.J."/>
            <person name="Morgenstern I."/>
            <person name="Morin E."/>
            <person name="Murat C."/>
            <person name="Nagy L.G."/>
            <person name="Nolan M."/>
            <person name="Ohm R.A."/>
            <person name="Patyshakuliyeva A."/>
            <person name="Rokas A."/>
            <person name="Ruiz-Duenas F.J."/>
            <person name="Sabat G."/>
            <person name="Salamov A."/>
            <person name="Samejima M."/>
            <person name="Schmutz J."/>
            <person name="Slot J.C."/>
            <person name="St John F."/>
            <person name="Stenlid J."/>
            <person name="Sun H."/>
            <person name="Sun S."/>
            <person name="Syed K."/>
            <person name="Tsang A."/>
            <person name="Wiebenga A."/>
            <person name="Young D."/>
            <person name="Pisabarro A."/>
            <person name="Eastwood D.C."/>
            <person name="Martin F."/>
            <person name="Cullen D."/>
            <person name="Grigoriev I.V."/>
            <person name="Hibbett D.S."/>
        </authorList>
    </citation>
    <scope>NUCLEOTIDE SEQUENCE [LARGE SCALE GENOMIC DNA]</scope>
    <source>
        <strain evidence="13">RWD-64-598 SS2</strain>
    </source>
</reference>
<dbReference type="Pfam" id="PF09334">
    <property type="entry name" value="tRNA-synt_1g"/>
    <property type="match status" value="1"/>
</dbReference>
<keyword evidence="8" id="KW-0648">Protein biosynthesis</keyword>
<comment type="similarity">
    <text evidence="2">Belongs to the class-I aminoacyl-tRNA synthetase family.</text>
</comment>
<dbReference type="Gene3D" id="2.170.220.10">
    <property type="match status" value="1"/>
</dbReference>
<protein>
    <recommendedName>
        <fullName evidence="11">Ubiquitin-like protease family profile domain-containing protein</fullName>
    </recommendedName>
</protein>
<keyword evidence="3" id="KW-0436">Ligase</keyword>
<evidence type="ECO:0000256" key="6">
    <source>
        <dbReference type="ARBA" id="ARBA00022801"/>
    </source>
</evidence>
<dbReference type="Gene3D" id="3.40.50.620">
    <property type="entry name" value="HUPs"/>
    <property type="match status" value="1"/>
</dbReference>
<dbReference type="InterPro" id="IPR015413">
    <property type="entry name" value="Methionyl/Leucyl_tRNA_Synth"/>
</dbReference>
<dbReference type="OrthoDB" id="2691977at2759"/>
<feature type="region of interest" description="Disordered" evidence="10">
    <location>
        <begin position="1812"/>
        <end position="1850"/>
    </location>
</feature>
<dbReference type="Proteomes" id="UP000053558">
    <property type="component" value="Unassembled WGS sequence"/>
</dbReference>
<dbReference type="GO" id="GO:0004825">
    <property type="term" value="F:methionine-tRNA ligase activity"/>
    <property type="evidence" value="ECO:0007669"/>
    <property type="project" value="InterPro"/>
</dbReference>
<evidence type="ECO:0000256" key="9">
    <source>
        <dbReference type="ARBA" id="ARBA00023146"/>
    </source>
</evidence>
<feature type="domain" description="Ubiquitin-like protease family profile" evidence="11">
    <location>
        <begin position="172"/>
        <end position="1673"/>
    </location>
</feature>
<dbReference type="eggNOG" id="KOG0436">
    <property type="taxonomic scope" value="Eukaryota"/>
</dbReference>
<dbReference type="Gene3D" id="3.40.395.10">
    <property type="entry name" value="Adenoviral Proteinase, Chain A"/>
    <property type="match status" value="1"/>
</dbReference>
<dbReference type="SUPFAM" id="SSF52374">
    <property type="entry name" value="Nucleotidylyl transferase"/>
    <property type="match status" value="1"/>
</dbReference>
<evidence type="ECO:0000256" key="4">
    <source>
        <dbReference type="ARBA" id="ARBA00022670"/>
    </source>
</evidence>
<dbReference type="GO" id="GO:0006508">
    <property type="term" value="P:proteolysis"/>
    <property type="evidence" value="ECO:0007669"/>
    <property type="project" value="UniProtKB-KW"/>
</dbReference>
<evidence type="ECO:0000259" key="11">
    <source>
        <dbReference type="PROSITE" id="PS50600"/>
    </source>
</evidence>
<keyword evidence="7" id="KW-0067">ATP-binding</keyword>
<keyword evidence="5" id="KW-0547">Nucleotide-binding</keyword>
<dbReference type="PANTHER" id="PTHR43326">
    <property type="entry name" value="METHIONYL-TRNA SYNTHETASE"/>
    <property type="match status" value="1"/>
</dbReference>
<feature type="compositionally biased region" description="Basic and acidic residues" evidence="10">
    <location>
        <begin position="1814"/>
        <end position="1823"/>
    </location>
</feature>